<dbReference type="OrthoDB" id="3267263at2"/>
<evidence type="ECO:0008006" key="4">
    <source>
        <dbReference type="Google" id="ProtNLM"/>
    </source>
</evidence>
<gene>
    <name evidence="2" type="ORF">CDOO_03955</name>
</gene>
<dbReference type="HOGENOM" id="CLU_119494_0_0_11"/>
<protein>
    <recommendedName>
        <fullName evidence="4">DoxX family protein</fullName>
    </recommendedName>
</protein>
<keyword evidence="1" id="KW-0812">Transmembrane</keyword>
<dbReference type="STRING" id="558173.CDOO_03955"/>
<dbReference type="AlphaFoldDB" id="A0A097IEE2"/>
<evidence type="ECO:0000313" key="2">
    <source>
        <dbReference type="EMBL" id="AIT60495.1"/>
    </source>
</evidence>
<dbReference type="EMBL" id="CP006764">
    <property type="protein sequence ID" value="AIT60495.1"/>
    <property type="molecule type" value="Genomic_DNA"/>
</dbReference>
<dbReference type="KEGG" id="cdo:CDOO_03955"/>
<keyword evidence="1" id="KW-1133">Transmembrane helix</keyword>
<keyword evidence="1" id="KW-0472">Membrane</keyword>
<accession>A0A097IEE2</accession>
<keyword evidence="3" id="KW-1185">Reference proteome</keyword>
<sequence length="143" mass="14597">MNFLSSVALRAIPGAFILNSGIGKIGMPAEASAGIQQFAASGVPAVKQIPSEKFGTVLGWSEAAVGGALLAPFVPNAVAGGALTTFAAGLLSLYFADPDNREDDGIRPSEQGLSLAKDSWLLATGLALAATALDGKRKKNRKK</sequence>
<proteinExistence type="predicted"/>
<dbReference type="eggNOG" id="ENOG5032S5B">
    <property type="taxonomic scope" value="Bacteria"/>
</dbReference>
<reference evidence="2 3" key="1">
    <citation type="submission" date="2013-09" db="EMBL/GenBank/DDBJ databases">
        <title>Complete genome sequence of Corynebacterium doosanense CAU 212(T) (=DSM 45436(T)), isolated from activated sludge.</title>
        <authorList>
            <person name="Schaffert L."/>
            <person name="Albersmeier A."/>
            <person name="Kalinowski J."/>
            <person name="Ruckert C."/>
        </authorList>
    </citation>
    <scope>NUCLEOTIDE SEQUENCE [LARGE SCALE GENOMIC DNA]</scope>
    <source>
        <strain evidence="2 3">CAU 212</strain>
    </source>
</reference>
<evidence type="ECO:0000256" key="1">
    <source>
        <dbReference type="SAM" id="Phobius"/>
    </source>
</evidence>
<feature type="transmembrane region" description="Helical" evidence="1">
    <location>
        <begin position="77"/>
        <end position="95"/>
    </location>
</feature>
<organism evidence="2 3">
    <name type="scientific">Corynebacterium doosanense CAU 212 = DSM 45436</name>
    <dbReference type="NCBI Taxonomy" id="558173"/>
    <lineage>
        <taxon>Bacteria</taxon>
        <taxon>Bacillati</taxon>
        <taxon>Actinomycetota</taxon>
        <taxon>Actinomycetes</taxon>
        <taxon>Mycobacteriales</taxon>
        <taxon>Corynebacteriaceae</taxon>
        <taxon>Corynebacterium</taxon>
    </lineage>
</organism>
<evidence type="ECO:0000313" key="3">
    <source>
        <dbReference type="Proteomes" id="UP000029914"/>
    </source>
</evidence>
<dbReference type="Proteomes" id="UP000029914">
    <property type="component" value="Chromosome"/>
</dbReference>
<name>A0A097IEE2_9CORY</name>
<dbReference type="RefSeq" id="WP_018022935.1">
    <property type="nucleotide sequence ID" value="NZ_AQUX01000016.1"/>
</dbReference>